<name>A0ABV6YV87_UNCC1</name>
<sequence length="142" mass="16528">MSMLPEGNAVVYYPIRLWTVSVFLFGALPLLRKREISHLVIGDEYDASVRTSSKGITHYDGLYDQSRYFDNSLSRYYLRKGWSINQFSILRQLSEMLIEKTLVERYPDLQTLQMSCHAAHKEGEKVLPCGKCEKCRHSSFRI</sequence>
<gene>
    <name evidence="2" type="ORF">ACFL27_07920</name>
</gene>
<keyword evidence="3" id="KW-1185">Reference proteome</keyword>
<dbReference type="Proteomes" id="UP001594351">
    <property type="component" value="Unassembled WGS sequence"/>
</dbReference>
<organism evidence="2 3">
    <name type="scientific">candidate division CSSED10-310 bacterium</name>
    <dbReference type="NCBI Taxonomy" id="2855610"/>
    <lineage>
        <taxon>Bacteria</taxon>
        <taxon>Bacteria division CSSED10-310</taxon>
    </lineage>
</organism>
<keyword evidence="1" id="KW-0472">Membrane</keyword>
<evidence type="ECO:0000313" key="2">
    <source>
        <dbReference type="EMBL" id="MFC1850101.1"/>
    </source>
</evidence>
<keyword evidence="1" id="KW-1133">Transmembrane helix</keyword>
<protein>
    <submittedName>
        <fullName evidence="2">Uncharacterized protein</fullName>
    </submittedName>
</protein>
<evidence type="ECO:0000256" key="1">
    <source>
        <dbReference type="SAM" id="Phobius"/>
    </source>
</evidence>
<dbReference type="EMBL" id="JBHPBY010000076">
    <property type="protein sequence ID" value="MFC1850101.1"/>
    <property type="molecule type" value="Genomic_DNA"/>
</dbReference>
<reference evidence="2 3" key="1">
    <citation type="submission" date="2024-09" db="EMBL/GenBank/DDBJ databases">
        <title>Laminarin stimulates single cell rates of sulfate reduction while oxygen inhibits transcriptomic activity in coastal marine sediment.</title>
        <authorList>
            <person name="Lindsay M."/>
            <person name="Orcutt B."/>
            <person name="Emerson D."/>
            <person name="Stepanauskas R."/>
            <person name="D'Angelo T."/>
        </authorList>
    </citation>
    <scope>NUCLEOTIDE SEQUENCE [LARGE SCALE GENOMIC DNA]</scope>
    <source>
        <strain evidence="2">SAG AM-311-K15</strain>
    </source>
</reference>
<comment type="caution">
    <text evidence="2">The sequence shown here is derived from an EMBL/GenBank/DDBJ whole genome shotgun (WGS) entry which is preliminary data.</text>
</comment>
<accession>A0ABV6YV87</accession>
<evidence type="ECO:0000313" key="3">
    <source>
        <dbReference type="Proteomes" id="UP001594351"/>
    </source>
</evidence>
<proteinExistence type="predicted"/>
<keyword evidence="1" id="KW-0812">Transmembrane</keyword>
<feature type="transmembrane region" description="Helical" evidence="1">
    <location>
        <begin position="12"/>
        <end position="31"/>
    </location>
</feature>